<sequence>MAFYIFFWLERQRYRASSRFNRTQDFVNNKMLPEMYELINNYQYRFYGLMVIGKPVIVTGERPNFWHGFITTVP</sequence>
<evidence type="ECO:0000313" key="1">
    <source>
        <dbReference type="EMBL" id="RZC32184.1"/>
    </source>
</evidence>
<reference evidence="1 2" key="1">
    <citation type="submission" date="2017-03" db="EMBL/GenBank/DDBJ databases">
        <title>Genome of the blue death feigning beetle - Asbolus verrucosus.</title>
        <authorList>
            <person name="Rider S.D."/>
        </authorList>
    </citation>
    <scope>NUCLEOTIDE SEQUENCE [LARGE SCALE GENOMIC DNA]</scope>
    <source>
        <strain evidence="1">Butters</strain>
        <tissue evidence="1">Head and leg muscle</tissue>
    </source>
</reference>
<dbReference type="Proteomes" id="UP000292052">
    <property type="component" value="Unassembled WGS sequence"/>
</dbReference>
<evidence type="ECO:0000313" key="2">
    <source>
        <dbReference type="Proteomes" id="UP000292052"/>
    </source>
</evidence>
<gene>
    <name evidence="1" type="ORF">BDFB_005459</name>
</gene>
<comment type="caution">
    <text evidence="1">The sequence shown here is derived from an EMBL/GenBank/DDBJ whole genome shotgun (WGS) entry which is preliminary data.</text>
</comment>
<organism evidence="1 2">
    <name type="scientific">Asbolus verrucosus</name>
    <name type="common">Desert ironclad beetle</name>
    <dbReference type="NCBI Taxonomy" id="1661398"/>
    <lineage>
        <taxon>Eukaryota</taxon>
        <taxon>Metazoa</taxon>
        <taxon>Ecdysozoa</taxon>
        <taxon>Arthropoda</taxon>
        <taxon>Hexapoda</taxon>
        <taxon>Insecta</taxon>
        <taxon>Pterygota</taxon>
        <taxon>Neoptera</taxon>
        <taxon>Endopterygota</taxon>
        <taxon>Coleoptera</taxon>
        <taxon>Polyphaga</taxon>
        <taxon>Cucujiformia</taxon>
        <taxon>Tenebrionidae</taxon>
        <taxon>Pimeliinae</taxon>
        <taxon>Asbolus</taxon>
    </lineage>
</organism>
<name>A0A482VHT5_ASBVE</name>
<dbReference type="EMBL" id="QDEB01099303">
    <property type="protein sequence ID" value="RZC32184.1"/>
    <property type="molecule type" value="Genomic_DNA"/>
</dbReference>
<keyword evidence="2" id="KW-1185">Reference proteome</keyword>
<proteinExistence type="predicted"/>
<protein>
    <submittedName>
        <fullName evidence="1">NiFeSe Hases domain containing protein</fullName>
    </submittedName>
</protein>
<dbReference type="AlphaFoldDB" id="A0A482VHT5"/>
<accession>A0A482VHT5</accession>